<proteinExistence type="predicted"/>
<feature type="compositionally biased region" description="Gly residues" evidence="1">
    <location>
        <begin position="134"/>
        <end position="145"/>
    </location>
</feature>
<dbReference type="RefSeq" id="WP_354596853.1">
    <property type="nucleotide sequence ID" value="NZ_CP136798.1"/>
</dbReference>
<feature type="region of interest" description="Disordered" evidence="1">
    <location>
        <begin position="132"/>
        <end position="155"/>
    </location>
</feature>
<organism evidence="2">
    <name type="scientific">Streptomyces sp. JL1001</name>
    <dbReference type="NCBI Taxonomy" id="3078227"/>
    <lineage>
        <taxon>Bacteria</taxon>
        <taxon>Bacillati</taxon>
        <taxon>Actinomycetota</taxon>
        <taxon>Actinomycetes</taxon>
        <taxon>Kitasatosporales</taxon>
        <taxon>Streptomycetaceae</taxon>
        <taxon>Streptomyces</taxon>
    </lineage>
</organism>
<protein>
    <submittedName>
        <fullName evidence="2">Uncharacterized protein</fullName>
    </submittedName>
</protein>
<accession>A0AAU8KDF8</accession>
<gene>
    <name evidence="2" type="ORF">R1Y80_09900</name>
</gene>
<name>A0AAU8KDF8_9ACTN</name>
<evidence type="ECO:0000313" key="2">
    <source>
        <dbReference type="EMBL" id="XCN13950.1"/>
    </source>
</evidence>
<dbReference type="AlphaFoldDB" id="A0AAU8KDF8"/>
<sequence>MRDVSLPARLARVEEQLAQLQRTGWERDELPLYPTAFTALAFSDATAWTTLWETVFAPRTAGLALGLTVVGDQVGAVNTGGEWQVLLAGAVVWSGTVPANFTVQSPATTLDLLPYRGAAEVALQIQTRRTAGANTGGRNGNGGSIGLSPRYARML</sequence>
<reference evidence="2" key="1">
    <citation type="submission" date="2023-10" db="EMBL/GenBank/DDBJ databases">
        <title>Complete genome sequence of Streptomyces sp. JL1001.</title>
        <authorList>
            <person name="Jiang L."/>
        </authorList>
    </citation>
    <scope>NUCLEOTIDE SEQUENCE</scope>
    <source>
        <strain evidence="2">JL1001</strain>
    </source>
</reference>
<evidence type="ECO:0000256" key="1">
    <source>
        <dbReference type="SAM" id="MobiDB-lite"/>
    </source>
</evidence>
<dbReference type="EMBL" id="CP136798">
    <property type="protein sequence ID" value="XCN13950.1"/>
    <property type="molecule type" value="Genomic_DNA"/>
</dbReference>